<dbReference type="EMBL" id="JAXAFJ010000005">
    <property type="protein sequence ID" value="MDX6806299.1"/>
    <property type="molecule type" value="Genomic_DNA"/>
</dbReference>
<dbReference type="RefSeq" id="WP_319844431.1">
    <property type="nucleotide sequence ID" value="NZ_JAXAFJ010000005.1"/>
</dbReference>
<organism evidence="1 2">
    <name type="scientific">Terrihabitans rhizophilus</name>
    <dbReference type="NCBI Taxonomy" id="3092662"/>
    <lineage>
        <taxon>Bacteria</taxon>
        <taxon>Pseudomonadati</taxon>
        <taxon>Pseudomonadota</taxon>
        <taxon>Alphaproteobacteria</taxon>
        <taxon>Hyphomicrobiales</taxon>
        <taxon>Terrihabitans</taxon>
    </lineage>
</organism>
<dbReference type="InterPro" id="IPR008861">
    <property type="entry name" value="GpX-like"/>
</dbReference>
<evidence type="ECO:0000313" key="2">
    <source>
        <dbReference type="Proteomes" id="UP001274321"/>
    </source>
</evidence>
<accession>A0ABU4RN86</accession>
<reference evidence="1 2" key="1">
    <citation type="submission" date="2023-11" db="EMBL/GenBank/DDBJ databases">
        <authorList>
            <person name="Bao R."/>
        </authorList>
    </citation>
    <scope>NUCLEOTIDE SEQUENCE [LARGE SCALE GENOMIC DNA]</scope>
    <source>
        <strain evidence="1 2">PJ23</strain>
    </source>
</reference>
<sequence length="76" mass="8136">MPKKITVRGDNILLDQILHRELGPVLARTLLAETLLLNPGLADEGAVLPMGRTILIPDRPTTRAAVVQPVSLFGSA</sequence>
<keyword evidence="2" id="KW-1185">Reference proteome</keyword>
<evidence type="ECO:0000313" key="1">
    <source>
        <dbReference type="EMBL" id="MDX6806299.1"/>
    </source>
</evidence>
<gene>
    <name evidence="1" type="ORF">SCD90_09495</name>
</gene>
<dbReference type="Pfam" id="PF05489">
    <property type="entry name" value="Phage_tail_X"/>
    <property type="match status" value="1"/>
</dbReference>
<comment type="caution">
    <text evidence="1">The sequence shown here is derived from an EMBL/GenBank/DDBJ whole genome shotgun (WGS) entry which is preliminary data.</text>
</comment>
<proteinExistence type="predicted"/>
<dbReference type="Proteomes" id="UP001274321">
    <property type="component" value="Unassembled WGS sequence"/>
</dbReference>
<protein>
    <submittedName>
        <fullName evidence="1">Tail protein X</fullName>
    </submittedName>
</protein>
<name>A0ABU4RN86_9HYPH</name>